<dbReference type="Gene3D" id="3.90.79.10">
    <property type="entry name" value="Nucleoside Triphosphate Pyrophosphohydrolase"/>
    <property type="match status" value="1"/>
</dbReference>
<comment type="cofactor">
    <cofactor evidence="1">
        <name>Mg(2+)</name>
        <dbReference type="ChEBI" id="CHEBI:18420"/>
    </cofactor>
</comment>
<dbReference type="CDD" id="cd04685">
    <property type="entry name" value="NUDIX_Hydrolase"/>
    <property type="match status" value="1"/>
</dbReference>
<evidence type="ECO:0000259" key="4">
    <source>
        <dbReference type="PROSITE" id="PS51462"/>
    </source>
</evidence>
<dbReference type="EMBL" id="BAABJP010000036">
    <property type="protein sequence ID" value="GAA5166708.1"/>
    <property type="molecule type" value="Genomic_DNA"/>
</dbReference>
<dbReference type="InterPro" id="IPR015797">
    <property type="entry name" value="NUDIX_hydrolase-like_dom_sf"/>
</dbReference>
<dbReference type="InterPro" id="IPR000086">
    <property type="entry name" value="NUDIX_hydrolase_dom"/>
</dbReference>
<name>A0ABP9QST2_9PSEU</name>
<dbReference type="Pfam" id="PF00293">
    <property type="entry name" value="NUDIX"/>
    <property type="match status" value="1"/>
</dbReference>
<dbReference type="PROSITE" id="PS00893">
    <property type="entry name" value="NUDIX_BOX"/>
    <property type="match status" value="1"/>
</dbReference>
<evidence type="ECO:0000313" key="5">
    <source>
        <dbReference type="EMBL" id="GAA5166708.1"/>
    </source>
</evidence>
<dbReference type="PANTHER" id="PTHR43046:SF12">
    <property type="entry name" value="GDP-MANNOSE MANNOSYL HYDROLASE"/>
    <property type="match status" value="1"/>
</dbReference>
<evidence type="ECO:0000256" key="3">
    <source>
        <dbReference type="ARBA" id="ARBA00022842"/>
    </source>
</evidence>
<organism evidence="5 6">
    <name type="scientific">Pseudonocardia eucalypti</name>
    <dbReference type="NCBI Taxonomy" id="648755"/>
    <lineage>
        <taxon>Bacteria</taxon>
        <taxon>Bacillati</taxon>
        <taxon>Actinomycetota</taxon>
        <taxon>Actinomycetes</taxon>
        <taxon>Pseudonocardiales</taxon>
        <taxon>Pseudonocardiaceae</taxon>
        <taxon>Pseudonocardia</taxon>
    </lineage>
</organism>
<dbReference type="PROSITE" id="PS51462">
    <property type="entry name" value="NUDIX"/>
    <property type="match status" value="1"/>
</dbReference>
<proteinExistence type="predicted"/>
<evidence type="ECO:0000256" key="1">
    <source>
        <dbReference type="ARBA" id="ARBA00001946"/>
    </source>
</evidence>
<dbReference type="Proteomes" id="UP001428817">
    <property type="component" value="Unassembled WGS sequence"/>
</dbReference>
<keyword evidence="6" id="KW-1185">Reference proteome</keyword>
<gene>
    <name evidence="5" type="ORF">GCM10023321_58250</name>
</gene>
<dbReference type="PANTHER" id="PTHR43046">
    <property type="entry name" value="GDP-MANNOSE MANNOSYL HYDROLASE"/>
    <property type="match status" value="1"/>
</dbReference>
<keyword evidence="3" id="KW-0460">Magnesium</keyword>
<dbReference type="InterPro" id="IPR020084">
    <property type="entry name" value="NUDIX_hydrolase_CS"/>
</dbReference>
<keyword evidence="2" id="KW-0378">Hydrolase</keyword>
<feature type="domain" description="Nudix hydrolase" evidence="4">
    <location>
        <begin position="172"/>
        <end position="314"/>
    </location>
</feature>
<protein>
    <submittedName>
        <fullName evidence="5">NUDIX domain-containing protein</fullName>
    </submittedName>
</protein>
<comment type="caution">
    <text evidence="5">The sequence shown here is derived from an EMBL/GenBank/DDBJ whole genome shotgun (WGS) entry which is preliminary data.</text>
</comment>
<reference evidence="6" key="1">
    <citation type="journal article" date="2019" name="Int. J. Syst. Evol. Microbiol.">
        <title>The Global Catalogue of Microorganisms (GCM) 10K type strain sequencing project: providing services to taxonomists for standard genome sequencing and annotation.</title>
        <authorList>
            <consortium name="The Broad Institute Genomics Platform"/>
            <consortium name="The Broad Institute Genome Sequencing Center for Infectious Disease"/>
            <person name="Wu L."/>
            <person name="Ma J."/>
        </authorList>
    </citation>
    <scope>NUCLEOTIDE SEQUENCE [LARGE SCALE GENOMIC DNA]</scope>
    <source>
        <strain evidence="6">JCM 18303</strain>
    </source>
</reference>
<evidence type="ECO:0000256" key="2">
    <source>
        <dbReference type="ARBA" id="ARBA00022801"/>
    </source>
</evidence>
<accession>A0ABP9QST2</accession>
<evidence type="ECO:0000313" key="6">
    <source>
        <dbReference type="Proteomes" id="UP001428817"/>
    </source>
</evidence>
<dbReference type="RefSeq" id="WP_185060519.1">
    <property type="nucleotide sequence ID" value="NZ_BAABJP010000036.1"/>
</dbReference>
<sequence length="328" mass="35518">MDPLGVLLCGAFTVLVLLLVGSCLLRANRLDRLHVRTDAARAALFAALERRAVVARAAAVLLDDQTLLATAARTETVPATEREAAENDLGKLLGDLPARSLPEPLRAELTDAEQRVMLARRVHNDAVRDTLALRSRRLVRWLRLAGTAPVPGYFEIAEVDAPADGPAEPPPRSRRAGRVVLLDSARRVLLFEGVDPARPGEPFWFTPGGGALPGEDGRAAAGRELAEETGLRVPLDRLVGPVWRRHAVFSFDGGNLAADEEFFLLAADLDRVDTSGFTDLERGTVLGHRWWTAEELRGTGAVVYPRELGDLLGSLDPAAWDGVTRIVC</sequence>
<dbReference type="SUPFAM" id="SSF55811">
    <property type="entry name" value="Nudix"/>
    <property type="match status" value="1"/>
</dbReference>